<keyword evidence="4" id="KW-0812">Transmembrane</keyword>
<dbReference type="SUPFAM" id="SSF46689">
    <property type="entry name" value="Homeodomain-like"/>
    <property type="match status" value="1"/>
</dbReference>
<dbReference type="Gene3D" id="1.10.10.60">
    <property type="entry name" value="Homeodomain-like"/>
    <property type="match status" value="2"/>
</dbReference>
<keyword evidence="4" id="KW-0472">Membrane</keyword>
<evidence type="ECO:0000313" key="8">
    <source>
        <dbReference type="Proteomes" id="UP000290261"/>
    </source>
</evidence>
<dbReference type="Pfam" id="PF12833">
    <property type="entry name" value="HTH_18"/>
    <property type="match status" value="1"/>
</dbReference>
<dbReference type="PROSITE" id="PS00041">
    <property type="entry name" value="HTH_ARAC_FAMILY_1"/>
    <property type="match status" value="1"/>
</dbReference>
<keyword evidence="2" id="KW-0238">DNA-binding</keyword>
<sequence length="348" mass="39860">MFFMKDFLFLAFFSGIAIALGFLISFYLLFVRSEQRFKLKFLGFLFMALSLRIVKSIMFFSGEIPNLAVAIGYLGLSCIGPLLWLYFKYFDVETQRLAPKDLLHFLPALIGTVHIAFSENPVASIYYLYTTYGLFIYVLTSWFKFRQYGETKTVFHRWNSLLILTVGCFGGIFLFQFYTDTMFNYAMGAVVAAIMVFVLLVFLLNNPVLFPSKKKSIAVDASLINRIKSELNAQKIYQEPSLTLDKFAKKLNRPTYLISRIIKQEYGMTFPELINYCRIQQVASALSNGRGKNVKIEALAYEAGFNTPSTFYTAFKKFTGMNPTEFQKTPSKIQAEVLSDPNLVYSKK</sequence>
<evidence type="ECO:0000259" key="5">
    <source>
        <dbReference type="PROSITE" id="PS01124"/>
    </source>
</evidence>
<dbReference type="GO" id="GO:0043565">
    <property type="term" value="F:sequence-specific DNA binding"/>
    <property type="evidence" value="ECO:0007669"/>
    <property type="project" value="InterPro"/>
</dbReference>
<dbReference type="PANTHER" id="PTHR43280">
    <property type="entry name" value="ARAC-FAMILY TRANSCRIPTIONAL REGULATOR"/>
    <property type="match status" value="1"/>
</dbReference>
<evidence type="ECO:0000256" key="1">
    <source>
        <dbReference type="ARBA" id="ARBA00023015"/>
    </source>
</evidence>
<evidence type="ECO:0000256" key="2">
    <source>
        <dbReference type="ARBA" id="ARBA00023125"/>
    </source>
</evidence>
<dbReference type="OrthoDB" id="6283866at2"/>
<dbReference type="InterPro" id="IPR018062">
    <property type="entry name" value="HTH_AraC-typ_CS"/>
</dbReference>
<feature type="transmembrane region" description="Helical" evidence="4">
    <location>
        <begin position="185"/>
        <end position="205"/>
    </location>
</feature>
<feature type="domain" description="HTH araC/xylS-type" evidence="5">
    <location>
        <begin position="221"/>
        <end position="329"/>
    </location>
</feature>
<accession>A0A444VJN4</accession>
<dbReference type="Proteomes" id="UP000429785">
    <property type="component" value="Unassembled WGS sequence"/>
</dbReference>
<feature type="transmembrane region" description="Helical" evidence="4">
    <location>
        <begin position="102"/>
        <end position="118"/>
    </location>
</feature>
<keyword evidence="3" id="KW-0804">Transcription</keyword>
<reference evidence="6 9" key="2">
    <citation type="submission" date="2019-10" db="EMBL/GenBank/DDBJ databases">
        <title>Muricauda olearia CL-SS4 JCM15563 genome.</title>
        <authorList>
            <person name="Liu L."/>
        </authorList>
    </citation>
    <scope>NUCLEOTIDE SEQUENCE [LARGE SCALE GENOMIC DNA]</scope>
    <source>
        <strain evidence="6 9">CL-SS4</strain>
    </source>
</reference>
<evidence type="ECO:0000313" key="7">
    <source>
        <dbReference type="EMBL" id="RYC50985.1"/>
    </source>
</evidence>
<evidence type="ECO:0000256" key="3">
    <source>
        <dbReference type="ARBA" id="ARBA00023163"/>
    </source>
</evidence>
<evidence type="ECO:0000256" key="4">
    <source>
        <dbReference type="SAM" id="Phobius"/>
    </source>
</evidence>
<dbReference type="EMBL" id="WELG01000002">
    <property type="protein sequence ID" value="KAB7529419.1"/>
    <property type="molecule type" value="Genomic_DNA"/>
</dbReference>
<dbReference type="PROSITE" id="PS01124">
    <property type="entry name" value="HTH_ARAC_FAMILY_2"/>
    <property type="match status" value="1"/>
</dbReference>
<keyword evidence="8" id="KW-1185">Reference proteome</keyword>
<protein>
    <submittedName>
        <fullName evidence="6">Helix-turn-helix domain-containing protein</fullName>
    </submittedName>
</protein>
<dbReference type="Proteomes" id="UP000290261">
    <property type="component" value="Unassembled WGS sequence"/>
</dbReference>
<dbReference type="EMBL" id="JJMP01000007">
    <property type="protein sequence ID" value="RYC50985.1"/>
    <property type="molecule type" value="Genomic_DNA"/>
</dbReference>
<name>A0A444VJN4_9FLAO</name>
<feature type="transmembrane region" description="Helical" evidence="4">
    <location>
        <begin position="41"/>
        <end position="61"/>
    </location>
</feature>
<feature type="transmembrane region" description="Helical" evidence="4">
    <location>
        <begin position="124"/>
        <end position="145"/>
    </location>
</feature>
<evidence type="ECO:0000313" key="9">
    <source>
        <dbReference type="Proteomes" id="UP000429785"/>
    </source>
</evidence>
<dbReference type="InterPro" id="IPR018060">
    <property type="entry name" value="HTH_AraC"/>
</dbReference>
<evidence type="ECO:0000313" key="6">
    <source>
        <dbReference type="EMBL" id="KAB7529419.1"/>
    </source>
</evidence>
<keyword evidence="1" id="KW-0805">Transcription regulation</keyword>
<keyword evidence="4" id="KW-1133">Transmembrane helix</keyword>
<feature type="transmembrane region" description="Helical" evidence="4">
    <location>
        <begin position="6"/>
        <end position="29"/>
    </location>
</feature>
<dbReference type="AlphaFoldDB" id="A0A444VJN4"/>
<gene>
    <name evidence="7" type="ORF">DN53_15200</name>
    <name evidence="6" type="ORF">F8C76_16485</name>
</gene>
<organism evidence="7 8">
    <name type="scientific">Flagellimonas olearia</name>
    <dbReference type="NCBI Taxonomy" id="552546"/>
    <lineage>
        <taxon>Bacteria</taxon>
        <taxon>Pseudomonadati</taxon>
        <taxon>Bacteroidota</taxon>
        <taxon>Flavobacteriia</taxon>
        <taxon>Flavobacteriales</taxon>
        <taxon>Flavobacteriaceae</taxon>
        <taxon>Flagellimonas</taxon>
    </lineage>
</organism>
<feature type="transmembrane region" description="Helical" evidence="4">
    <location>
        <begin position="157"/>
        <end position="179"/>
    </location>
</feature>
<proteinExistence type="predicted"/>
<feature type="transmembrane region" description="Helical" evidence="4">
    <location>
        <begin position="67"/>
        <end position="90"/>
    </location>
</feature>
<dbReference type="GO" id="GO:0003700">
    <property type="term" value="F:DNA-binding transcription factor activity"/>
    <property type="evidence" value="ECO:0007669"/>
    <property type="project" value="InterPro"/>
</dbReference>
<reference evidence="7 8" key="1">
    <citation type="submission" date="2014-04" db="EMBL/GenBank/DDBJ databases">
        <title>Whole genome of Muricauda olearia.</title>
        <authorList>
            <person name="Zhang X.-H."/>
            <person name="Tang K."/>
        </authorList>
    </citation>
    <scope>NUCLEOTIDE SEQUENCE [LARGE SCALE GENOMIC DNA]</scope>
    <source>
        <strain evidence="7 8">Th120</strain>
    </source>
</reference>
<dbReference type="PANTHER" id="PTHR43280:SF29">
    <property type="entry name" value="ARAC-FAMILY TRANSCRIPTIONAL REGULATOR"/>
    <property type="match status" value="1"/>
</dbReference>
<comment type="caution">
    <text evidence="7">The sequence shown here is derived from an EMBL/GenBank/DDBJ whole genome shotgun (WGS) entry which is preliminary data.</text>
</comment>
<dbReference type="InterPro" id="IPR009057">
    <property type="entry name" value="Homeodomain-like_sf"/>
</dbReference>
<dbReference type="SMART" id="SM00342">
    <property type="entry name" value="HTH_ARAC"/>
    <property type="match status" value="1"/>
</dbReference>